<dbReference type="InterPro" id="IPR018094">
    <property type="entry name" value="Thymidylate_kinase"/>
</dbReference>
<evidence type="ECO:0000256" key="9">
    <source>
        <dbReference type="ARBA" id="ARBA00048743"/>
    </source>
</evidence>
<evidence type="ECO:0000313" key="13">
    <source>
        <dbReference type="Proteomes" id="UP000219922"/>
    </source>
</evidence>
<evidence type="ECO:0000256" key="8">
    <source>
        <dbReference type="ARBA" id="ARBA00022840"/>
    </source>
</evidence>
<dbReference type="Gene3D" id="3.40.50.300">
    <property type="entry name" value="P-loop containing nucleotide triphosphate hydrolases"/>
    <property type="match status" value="1"/>
</dbReference>
<dbReference type="GO" id="GO:0006227">
    <property type="term" value="P:dUDP biosynthetic process"/>
    <property type="evidence" value="ECO:0007669"/>
    <property type="project" value="TreeGrafter"/>
</dbReference>
<reference evidence="12 13" key="1">
    <citation type="submission" date="2017-09" db="EMBL/GenBank/DDBJ databases">
        <title>Large-scale bioinformatics analysis of Bacillus genomes uncovers conserved roles of natural products in bacterial physiology.</title>
        <authorList>
            <consortium name="Agbiome Team Llc"/>
            <person name="Bleich R.M."/>
            <person name="Grubbs K.J."/>
            <person name="Santa Maria K.C."/>
            <person name="Allen S.E."/>
            <person name="Farag S."/>
            <person name="Shank E.A."/>
            <person name="Bowers A."/>
        </authorList>
    </citation>
    <scope>NUCLEOTIDE SEQUENCE [LARGE SCALE GENOMIC DNA]</scope>
    <source>
        <strain evidence="12 13">AFS092789</strain>
    </source>
</reference>
<dbReference type="CDD" id="cd01672">
    <property type="entry name" value="TMPK"/>
    <property type="match status" value="1"/>
</dbReference>
<keyword evidence="8 10" id="KW-0067">ATP-binding</keyword>
<evidence type="ECO:0000259" key="11">
    <source>
        <dbReference type="Pfam" id="PF02223"/>
    </source>
</evidence>
<keyword evidence="5 10" id="KW-0545">Nucleotide biosynthesis</keyword>
<dbReference type="HAMAP" id="MF_00165">
    <property type="entry name" value="Thymidylate_kinase"/>
    <property type="match status" value="1"/>
</dbReference>
<dbReference type="GO" id="GO:0005524">
    <property type="term" value="F:ATP binding"/>
    <property type="evidence" value="ECO:0007669"/>
    <property type="project" value="UniProtKB-UniRule"/>
</dbReference>
<dbReference type="PANTHER" id="PTHR10344">
    <property type="entry name" value="THYMIDYLATE KINASE"/>
    <property type="match status" value="1"/>
</dbReference>
<comment type="function">
    <text evidence="10">Phosphorylation of dTMP to form dTDP in both de novo and salvage pathways of dTTP synthesis.</text>
</comment>
<evidence type="ECO:0000256" key="3">
    <source>
        <dbReference type="ARBA" id="ARBA00017144"/>
    </source>
</evidence>
<evidence type="ECO:0000256" key="7">
    <source>
        <dbReference type="ARBA" id="ARBA00022777"/>
    </source>
</evidence>
<evidence type="ECO:0000256" key="4">
    <source>
        <dbReference type="ARBA" id="ARBA00022679"/>
    </source>
</evidence>
<dbReference type="Proteomes" id="UP000219922">
    <property type="component" value="Unassembled WGS sequence"/>
</dbReference>
<dbReference type="Pfam" id="PF02223">
    <property type="entry name" value="Thymidylate_kin"/>
    <property type="match status" value="2"/>
</dbReference>
<dbReference type="PANTHER" id="PTHR10344:SF4">
    <property type="entry name" value="UMP-CMP KINASE 2, MITOCHONDRIAL"/>
    <property type="match status" value="1"/>
</dbReference>
<name>A0A9X6SSM3_BACCE</name>
<dbReference type="GO" id="GO:0006233">
    <property type="term" value="P:dTDP biosynthetic process"/>
    <property type="evidence" value="ECO:0007669"/>
    <property type="project" value="InterPro"/>
</dbReference>
<keyword evidence="7 10" id="KW-0418">Kinase</keyword>
<comment type="similarity">
    <text evidence="1 10">Belongs to the thymidylate kinase family.</text>
</comment>
<dbReference type="EC" id="2.7.4.9" evidence="2 10"/>
<evidence type="ECO:0000256" key="6">
    <source>
        <dbReference type="ARBA" id="ARBA00022741"/>
    </source>
</evidence>
<dbReference type="GO" id="GO:0006235">
    <property type="term" value="P:dTTP biosynthetic process"/>
    <property type="evidence" value="ECO:0007669"/>
    <property type="project" value="UniProtKB-UniRule"/>
</dbReference>
<proteinExistence type="inferred from homology"/>
<dbReference type="InterPro" id="IPR027417">
    <property type="entry name" value="P-loop_NTPase"/>
</dbReference>
<dbReference type="GO" id="GO:0004798">
    <property type="term" value="F:dTMP kinase activity"/>
    <property type="evidence" value="ECO:0007669"/>
    <property type="project" value="UniProtKB-UniRule"/>
</dbReference>
<evidence type="ECO:0000256" key="1">
    <source>
        <dbReference type="ARBA" id="ARBA00009776"/>
    </source>
</evidence>
<evidence type="ECO:0000313" key="12">
    <source>
        <dbReference type="EMBL" id="PDZ94246.1"/>
    </source>
</evidence>
<dbReference type="SUPFAM" id="SSF52540">
    <property type="entry name" value="P-loop containing nucleoside triphosphate hydrolases"/>
    <property type="match status" value="1"/>
</dbReference>
<gene>
    <name evidence="10 12" type="primary">tmk</name>
    <name evidence="12" type="ORF">CON36_34800</name>
</gene>
<dbReference type="InterPro" id="IPR039430">
    <property type="entry name" value="Thymidylate_kin-like_dom"/>
</dbReference>
<accession>A0A9X6SSM3</accession>
<keyword evidence="4 10" id="KW-0808">Transferase</keyword>
<organism evidence="12 13">
    <name type="scientific">Bacillus cereus</name>
    <dbReference type="NCBI Taxonomy" id="1396"/>
    <lineage>
        <taxon>Bacteria</taxon>
        <taxon>Bacillati</taxon>
        <taxon>Bacillota</taxon>
        <taxon>Bacilli</taxon>
        <taxon>Bacillales</taxon>
        <taxon>Bacillaceae</taxon>
        <taxon>Bacillus</taxon>
        <taxon>Bacillus cereus group</taxon>
    </lineage>
</organism>
<feature type="domain" description="Thymidylate kinase-like" evidence="11">
    <location>
        <begin position="109"/>
        <end position="250"/>
    </location>
</feature>
<keyword evidence="6 10" id="KW-0547">Nucleotide-binding</keyword>
<dbReference type="GO" id="GO:0005829">
    <property type="term" value="C:cytosol"/>
    <property type="evidence" value="ECO:0007669"/>
    <property type="project" value="TreeGrafter"/>
</dbReference>
<comment type="catalytic activity">
    <reaction evidence="9 10">
        <text>dTMP + ATP = dTDP + ADP</text>
        <dbReference type="Rhea" id="RHEA:13517"/>
        <dbReference type="ChEBI" id="CHEBI:30616"/>
        <dbReference type="ChEBI" id="CHEBI:58369"/>
        <dbReference type="ChEBI" id="CHEBI:63528"/>
        <dbReference type="ChEBI" id="CHEBI:456216"/>
        <dbReference type="EC" id="2.7.4.9"/>
    </reaction>
</comment>
<evidence type="ECO:0000256" key="5">
    <source>
        <dbReference type="ARBA" id="ARBA00022727"/>
    </source>
</evidence>
<comment type="caution">
    <text evidence="12">The sequence shown here is derived from an EMBL/GenBank/DDBJ whole genome shotgun (WGS) entry which is preliminary data.</text>
</comment>
<sequence>MLMLVLIKNKGKFRIMNHILPMKDYKNLIGADGSGKDTIFELIKRDYPSALLTREPGGTEHAEIIRSVILEKDLSNSERISLLLPLLHTDSLSGRTKNLLQKAQHEIHTNGMTGMAEAFLYAASRSDNIENSIQPALESGIPVLGRRSVACSVAYQGNARGLGMERIWELNHPIVKDTYPTLEIFFDLPTEVAMKRLAGRTEKQDRLDGENVEFFEKVREGYLYYYKNICPYPYVIVDATKSIEEVHKQVKNLLK</sequence>
<protein>
    <recommendedName>
        <fullName evidence="3 10">Thymidylate kinase</fullName>
        <ecNumber evidence="2 10">2.7.4.9</ecNumber>
    </recommendedName>
    <alternativeName>
        <fullName evidence="10">dTMP kinase</fullName>
    </alternativeName>
</protein>
<dbReference type="NCBIfam" id="TIGR00041">
    <property type="entry name" value="DTMP_kinase"/>
    <property type="match status" value="1"/>
</dbReference>
<evidence type="ECO:0000256" key="10">
    <source>
        <dbReference type="HAMAP-Rule" id="MF_00165"/>
    </source>
</evidence>
<dbReference type="AlphaFoldDB" id="A0A9X6SSM3"/>
<comment type="caution">
    <text evidence="10">Lacks conserved residue(s) required for the propagation of feature annotation.</text>
</comment>
<feature type="domain" description="Thymidylate kinase-like" evidence="11">
    <location>
        <begin position="30"/>
        <end position="104"/>
    </location>
</feature>
<evidence type="ECO:0000256" key="2">
    <source>
        <dbReference type="ARBA" id="ARBA00012980"/>
    </source>
</evidence>
<dbReference type="EMBL" id="NVMX01000229">
    <property type="protein sequence ID" value="PDZ94246.1"/>
    <property type="molecule type" value="Genomic_DNA"/>
</dbReference>